<accession>A0ACA9M0X9</accession>
<gene>
    <name evidence="1" type="ORF">RPERSI_LOCUS4368</name>
</gene>
<keyword evidence="2" id="KW-1185">Reference proteome</keyword>
<reference evidence="1" key="1">
    <citation type="submission" date="2021-06" db="EMBL/GenBank/DDBJ databases">
        <authorList>
            <person name="Kallberg Y."/>
            <person name="Tangrot J."/>
            <person name="Rosling A."/>
        </authorList>
    </citation>
    <scope>NUCLEOTIDE SEQUENCE</scope>
    <source>
        <strain evidence="1">MA461A</strain>
    </source>
</reference>
<evidence type="ECO:0000313" key="1">
    <source>
        <dbReference type="EMBL" id="CAG8561137.1"/>
    </source>
</evidence>
<comment type="caution">
    <text evidence="1">The sequence shown here is derived from an EMBL/GenBank/DDBJ whole genome shotgun (WGS) entry which is preliminary data.</text>
</comment>
<dbReference type="EMBL" id="CAJVQC010005988">
    <property type="protein sequence ID" value="CAG8561137.1"/>
    <property type="molecule type" value="Genomic_DNA"/>
</dbReference>
<organism evidence="1 2">
    <name type="scientific">Racocetra persica</name>
    <dbReference type="NCBI Taxonomy" id="160502"/>
    <lineage>
        <taxon>Eukaryota</taxon>
        <taxon>Fungi</taxon>
        <taxon>Fungi incertae sedis</taxon>
        <taxon>Mucoromycota</taxon>
        <taxon>Glomeromycotina</taxon>
        <taxon>Glomeromycetes</taxon>
        <taxon>Diversisporales</taxon>
        <taxon>Gigasporaceae</taxon>
        <taxon>Racocetra</taxon>
    </lineage>
</organism>
<proteinExistence type="predicted"/>
<feature type="non-terminal residue" evidence="1">
    <location>
        <position position="1"/>
    </location>
</feature>
<sequence>FIQSDPNPLDPNRDLLWVKNWVRKTGEPMSFTPQQIKQLREVKSQGLNHQHQVISSIIQTPETTPNASASIWNALISVGNTSFVFQVLDAFHYIASEETIKLELIESRFKIDPDYNVADAFLS</sequence>
<protein>
    <submittedName>
        <fullName evidence="1">14783_t:CDS:1</fullName>
    </submittedName>
</protein>
<name>A0ACA9M0X9_9GLOM</name>
<dbReference type="Proteomes" id="UP000789920">
    <property type="component" value="Unassembled WGS sequence"/>
</dbReference>
<evidence type="ECO:0000313" key="2">
    <source>
        <dbReference type="Proteomes" id="UP000789920"/>
    </source>
</evidence>